<keyword evidence="2" id="KW-1185">Reference proteome</keyword>
<proteinExistence type="predicted"/>
<name>A0AAV6VVX5_9ARAC</name>
<comment type="caution">
    <text evidence="1">The sequence shown here is derived from an EMBL/GenBank/DDBJ whole genome shotgun (WGS) entry which is preliminary data.</text>
</comment>
<organism evidence="1 2">
    <name type="scientific">Oedothorax gibbosus</name>
    <dbReference type="NCBI Taxonomy" id="931172"/>
    <lineage>
        <taxon>Eukaryota</taxon>
        <taxon>Metazoa</taxon>
        <taxon>Ecdysozoa</taxon>
        <taxon>Arthropoda</taxon>
        <taxon>Chelicerata</taxon>
        <taxon>Arachnida</taxon>
        <taxon>Araneae</taxon>
        <taxon>Araneomorphae</taxon>
        <taxon>Entelegynae</taxon>
        <taxon>Araneoidea</taxon>
        <taxon>Linyphiidae</taxon>
        <taxon>Erigoninae</taxon>
        <taxon>Oedothorax</taxon>
    </lineage>
</organism>
<sequence>MDHSSSLMSHASLRMKQTHSRRLVYENSQIYQLLIDALAARGTSATVEAFVVGSLGRWDADNERVLRALDISPKYAKLMRKIMCTSCIKWSRDIYVKHLTDTRQF</sequence>
<evidence type="ECO:0000313" key="2">
    <source>
        <dbReference type="Proteomes" id="UP000827092"/>
    </source>
</evidence>
<gene>
    <name evidence="1" type="ORF">JTE90_020549</name>
</gene>
<dbReference type="Proteomes" id="UP000827092">
    <property type="component" value="Unassembled WGS sequence"/>
</dbReference>
<dbReference type="EMBL" id="JAFNEN010000011">
    <property type="protein sequence ID" value="KAG8200909.1"/>
    <property type="molecule type" value="Genomic_DNA"/>
</dbReference>
<dbReference type="AlphaFoldDB" id="A0AAV6VVX5"/>
<reference evidence="1 2" key="1">
    <citation type="journal article" date="2022" name="Nat. Ecol. Evol.">
        <title>A masculinizing supergene underlies an exaggerated male reproductive morph in a spider.</title>
        <authorList>
            <person name="Hendrickx F."/>
            <person name="De Corte Z."/>
            <person name="Sonet G."/>
            <person name="Van Belleghem S.M."/>
            <person name="Kostlbacher S."/>
            <person name="Vangestel C."/>
        </authorList>
    </citation>
    <scope>NUCLEOTIDE SEQUENCE [LARGE SCALE GENOMIC DNA]</scope>
    <source>
        <strain evidence="1">W744_W776</strain>
    </source>
</reference>
<protein>
    <submittedName>
        <fullName evidence="1">Uncharacterized protein</fullName>
    </submittedName>
</protein>
<evidence type="ECO:0000313" key="1">
    <source>
        <dbReference type="EMBL" id="KAG8200909.1"/>
    </source>
</evidence>
<accession>A0AAV6VVX5</accession>